<dbReference type="InterPro" id="IPR000845">
    <property type="entry name" value="Nucleoside_phosphorylase_d"/>
</dbReference>
<dbReference type="EMBL" id="JACJST010000020">
    <property type="protein sequence ID" value="MBD2570069.1"/>
    <property type="molecule type" value="Genomic_DNA"/>
</dbReference>
<dbReference type="InterPro" id="IPR035994">
    <property type="entry name" value="Nucleoside_phosphorylase_sf"/>
</dbReference>
<protein>
    <submittedName>
        <fullName evidence="2">Phosphorylase</fullName>
    </submittedName>
</protein>
<organism evidence="2 3">
    <name type="scientific">Anabaena lutea FACHB-196</name>
    <dbReference type="NCBI Taxonomy" id="2692881"/>
    <lineage>
        <taxon>Bacteria</taxon>
        <taxon>Bacillati</taxon>
        <taxon>Cyanobacteriota</taxon>
        <taxon>Cyanophyceae</taxon>
        <taxon>Nostocales</taxon>
        <taxon>Nostocaceae</taxon>
        <taxon>Anabaena</taxon>
    </lineage>
</organism>
<proteinExistence type="predicted"/>
<keyword evidence="3" id="KW-1185">Reference proteome</keyword>
<dbReference type="Pfam" id="PF01048">
    <property type="entry name" value="PNP_UDP_1"/>
    <property type="match status" value="1"/>
</dbReference>
<dbReference type="RefSeq" id="WP_190717461.1">
    <property type="nucleotide sequence ID" value="NZ_JACJST010000020.1"/>
</dbReference>
<comment type="caution">
    <text evidence="2">The sequence shown here is derived from an EMBL/GenBank/DDBJ whole genome shotgun (WGS) entry which is preliminary data.</text>
</comment>
<evidence type="ECO:0000313" key="2">
    <source>
        <dbReference type="EMBL" id="MBD2570069.1"/>
    </source>
</evidence>
<feature type="domain" description="Nucleoside phosphorylase" evidence="1">
    <location>
        <begin position="53"/>
        <end position="163"/>
    </location>
</feature>
<accession>A0ABR8FMA2</accession>
<dbReference type="SUPFAM" id="SSF53167">
    <property type="entry name" value="Purine and uridine phosphorylases"/>
    <property type="match status" value="1"/>
</dbReference>
<dbReference type="Proteomes" id="UP000640531">
    <property type="component" value="Unassembled WGS sequence"/>
</dbReference>
<sequence length="223" mass="24696">MHTILVPQGAEYKAVCRGLSRVTSSQPQVLAIPVGMQPLRQYLEKIPHDRENRVLMMGLCGSLNQRYTVGDIVLYQKCLFQENLQECDRSFTADIHNQIGDHVSFVKGLTSDRVIWSAAEKRDLGKISEADVVDMEGFTALEFFQQIGVSVAILRVVSDDANHDIPNLTSAISPNGSLQVLPLAWQLLRQPIAATRLIRGSLKGLKVLTQITQLLFADSALRG</sequence>
<name>A0ABR8FMA2_9NOST</name>
<evidence type="ECO:0000313" key="3">
    <source>
        <dbReference type="Proteomes" id="UP000640531"/>
    </source>
</evidence>
<reference evidence="2 3" key="1">
    <citation type="journal article" date="2020" name="ISME J.">
        <title>Comparative genomics reveals insights into cyanobacterial evolution and habitat adaptation.</title>
        <authorList>
            <person name="Chen M.Y."/>
            <person name="Teng W.K."/>
            <person name="Zhao L."/>
            <person name="Hu C.X."/>
            <person name="Zhou Y.K."/>
            <person name="Han B.P."/>
            <person name="Song L.R."/>
            <person name="Shu W.S."/>
        </authorList>
    </citation>
    <scope>NUCLEOTIDE SEQUENCE [LARGE SCALE GENOMIC DNA]</scope>
    <source>
        <strain evidence="2 3">FACHB-196</strain>
    </source>
</reference>
<dbReference type="Gene3D" id="3.40.50.1580">
    <property type="entry name" value="Nucleoside phosphorylase domain"/>
    <property type="match status" value="1"/>
</dbReference>
<evidence type="ECO:0000259" key="1">
    <source>
        <dbReference type="Pfam" id="PF01048"/>
    </source>
</evidence>
<gene>
    <name evidence="2" type="ORF">H6G59_19635</name>
</gene>